<feature type="binding site" evidence="5">
    <location>
        <position position="97"/>
    </location>
    <ligand>
        <name>NAD(+)</name>
        <dbReference type="ChEBI" id="CHEBI:57540"/>
    </ligand>
</feature>
<dbReference type="InterPro" id="IPR022694">
    <property type="entry name" value="3-OHacyl-CoA_DH"/>
</dbReference>
<feature type="binding site" evidence="5">
    <location>
        <position position="119"/>
    </location>
    <ligand>
        <name>NAD(+)</name>
        <dbReference type="ChEBI" id="CHEBI:57540"/>
    </ligand>
</feature>
<name>A0A1V4HH92_9BACL</name>
<protein>
    <submittedName>
        <fullName evidence="8">3-hydroxybutyryl-CoA dehydrogenase</fullName>
    </submittedName>
</protein>
<dbReference type="Pfam" id="PF00725">
    <property type="entry name" value="3HCDH"/>
    <property type="match status" value="1"/>
</dbReference>
<dbReference type="RefSeq" id="WP_079414396.1">
    <property type="nucleotide sequence ID" value="NZ_MBTG01000017.1"/>
</dbReference>
<dbReference type="PANTHER" id="PTHR48075:SF5">
    <property type="entry name" value="3-HYDROXYBUTYRYL-COA DEHYDROGENASE"/>
    <property type="match status" value="1"/>
</dbReference>
<keyword evidence="3" id="KW-0560">Oxidoreductase</keyword>
<accession>A0A1V4HH92</accession>
<dbReference type="InterPro" id="IPR006108">
    <property type="entry name" value="3HC_DH_C"/>
</dbReference>
<dbReference type="Proteomes" id="UP000190626">
    <property type="component" value="Unassembled WGS sequence"/>
</dbReference>
<dbReference type="PIRSF" id="PIRSF000105">
    <property type="entry name" value="HCDH"/>
    <property type="match status" value="1"/>
</dbReference>
<dbReference type="GO" id="GO:0006635">
    <property type="term" value="P:fatty acid beta-oxidation"/>
    <property type="evidence" value="ECO:0007669"/>
    <property type="project" value="TreeGrafter"/>
</dbReference>
<feature type="binding site" evidence="5">
    <location>
        <position position="32"/>
    </location>
    <ligand>
        <name>NAD(+)</name>
        <dbReference type="ChEBI" id="CHEBI:57540"/>
    </ligand>
</feature>
<gene>
    <name evidence="8" type="ORF">BC351_28785</name>
</gene>
<evidence type="ECO:0000256" key="4">
    <source>
        <dbReference type="PIRSR" id="PIRSR000105-1"/>
    </source>
</evidence>
<feature type="binding site" evidence="5">
    <location>
        <position position="92"/>
    </location>
    <ligand>
        <name>NAD(+)</name>
        <dbReference type="ChEBI" id="CHEBI:57540"/>
    </ligand>
</feature>
<dbReference type="InterPro" id="IPR008927">
    <property type="entry name" value="6-PGluconate_DH-like_C_sf"/>
</dbReference>
<comment type="caution">
    <text evidence="8">The sequence shown here is derived from an EMBL/GenBank/DDBJ whole genome shotgun (WGS) entry which is preliminary data.</text>
</comment>
<dbReference type="FunFam" id="3.40.50.720:FF:000009">
    <property type="entry name" value="Fatty oxidation complex, alpha subunit"/>
    <property type="match status" value="1"/>
</dbReference>
<keyword evidence="5" id="KW-0520">NAD</keyword>
<sequence length="286" mass="32663">MLQTFGVIGAGVMGTDIALDLAGYGYKVILKDLHEEVILRAKEKIRREFRVYQLTQKHLKALSVDELFSRIVFTTTYEAFEEVDYIIENVTEHWETKKRVYSELREVCRDDVYYAVNTSCISITKVAALMPRPELVIGMHFMNPVPLKEMVEVIRGMHTSDETVSVAEEFLQSCRKTPVVVNDFPGFVTNRVLMLMINECIWAVQDRVSKPQDVDKIFRMGFGHKMGPLATGDLIGLDTILNSLYTLYEQFNDPKFRPAPLLVKMVDAGLLGRKSGKGFFEYTRKG</sequence>
<dbReference type="PANTHER" id="PTHR48075">
    <property type="entry name" value="3-HYDROXYACYL-COA DEHYDROGENASE FAMILY PROTEIN"/>
    <property type="match status" value="1"/>
</dbReference>
<reference evidence="9" key="1">
    <citation type="submission" date="2016-07" db="EMBL/GenBank/DDBJ databases">
        <authorList>
            <person name="Florea S."/>
            <person name="Webb J.S."/>
            <person name="Jaromczyk J."/>
            <person name="Schardl C.L."/>
        </authorList>
    </citation>
    <scope>NUCLEOTIDE SEQUENCE [LARGE SCALE GENOMIC DNA]</scope>
    <source>
        <strain evidence="9">CY1</strain>
    </source>
</reference>
<dbReference type="SUPFAM" id="SSF48179">
    <property type="entry name" value="6-phosphogluconate dehydrogenase C-terminal domain-like"/>
    <property type="match status" value="1"/>
</dbReference>
<dbReference type="SUPFAM" id="SSF51735">
    <property type="entry name" value="NAD(P)-binding Rossmann-fold domains"/>
    <property type="match status" value="1"/>
</dbReference>
<dbReference type="GO" id="GO:0070403">
    <property type="term" value="F:NAD+ binding"/>
    <property type="evidence" value="ECO:0007669"/>
    <property type="project" value="InterPro"/>
</dbReference>
<dbReference type="OrthoDB" id="9771883at2"/>
<comment type="pathway">
    <text evidence="1">Lipid metabolism; butanoate metabolism.</text>
</comment>
<keyword evidence="9" id="KW-1185">Reference proteome</keyword>
<dbReference type="Gene3D" id="3.40.50.720">
    <property type="entry name" value="NAD(P)-binding Rossmann-like Domain"/>
    <property type="match status" value="1"/>
</dbReference>
<feature type="binding site" evidence="5">
    <location>
        <begin position="9"/>
        <end position="14"/>
    </location>
    <ligand>
        <name>NAD(+)</name>
        <dbReference type="ChEBI" id="CHEBI:57540"/>
    </ligand>
</feature>
<evidence type="ECO:0000256" key="1">
    <source>
        <dbReference type="ARBA" id="ARBA00005086"/>
    </source>
</evidence>
<evidence type="ECO:0000259" key="7">
    <source>
        <dbReference type="Pfam" id="PF02737"/>
    </source>
</evidence>
<dbReference type="InterPro" id="IPR006176">
    <property type="entry name" value="3-OHacyl-CoA_DH_NAD-bd"/>
</dbReference>
<evidence type="ECO:0000259" key="6">
    <source>
        <dbReference type="Pfam" id="PF00725"/>
    </source>
</evidence>
<dbReference type="InterPro" id="IPR036291">
    <property type="entry name" value="NAD(P)-bd_dom_sf"/>
</dbReference>
<dbReference type="EMBL" id="MBTG01000017">
    <property type="protein sequence ID" value="OPH56169.1"/>
    <property type="molecule type" value="Genomic_DNA"/>
</dbReference>
<dbReference type="GO" id="GO:0008691">
    <property type="term" value="F:3-hydroxybutyryl-CoA dehydrogenase activity"/>
    <property type="evidence" value="ECO:0007669"/>
    <property type="project" value="TreeGrafter"/>
</dbReference>
<feature type="site" description="Important for catalytic activity" evidence="4">
    <location>
        <position position="140"/>
    </location>
</feature>
<dbReference type="Gene3D" id="1.10.1040.10">
    <property type="entry name" value="N-(1-d-carboxylethyl)-l-norvaline Dehydrogenase, domain 2"/>
    <property type="match status" value="1"/>
</dbReference>
<dbReference type="Pfam" id="PF02737">
    <property type="entry name" value="3HCDH_N"/>
    <property type="match status" value="1"/>
</dbReference>
<dbReference type="STRING" id="1469647.BC351_28785"/>
<evidence type="ECO:0000256" key="2">
    <source>
        <dbReference type="ARBA" id="ARBA00009463"/>
    </source>
</evidence>
<dbReference type="InterPro" id="IPR013328">
    <property type="entry name" value="6PGD_dom2"/>
</dbReference>
<evidence type="ECO:0000256" key="3">
    <source>
        <dbReference type="ARBA" id="ARBA00023002"/>
    </source>
</evidence>
<feature type="domain" description="3-hydroxyacyl-CoA dehydrogenase C-terminal" evidence="6">
    <location>
        <begin position="186"/>
        <end position="282"/>
    </location>
</feature>
<comment type="similarity">
    <text evidence="2">Belongs to the 3-hydroxyacyl-CoA dehydrogenase family.</text>
</comment>
<dbReference type="AlphaFoldDB" id="A0A1V4HH92"/>
<feature type="binding site" evidence="5">
    <location>
        <position position="274"/>
    </location>
    <ligand>
        <name>NAD(+)</name>
        <dbReference type="ChEBI" id="CHEBI:57540"/>
    </ligand>
</feature>
<evidence type="ECO:0000313" key="9">
    <source>
        <dbReference type="Proteomes" id="UP000190626"/>
    </source>
</evidence>
<proteinExistence type="inferred from homology"/>
<evidence type="ECO:0000313" key="8">
    <source>
        <dbReference type="EMBL" id="OPH56169.1"/>
    </source>
</evidence>
<evidence type="ECO:0000256" key="5">
    <source>
        <dbReference type="PIRSR" id="PIRSR000105-2"/>
    </source>
</evidence>
<feature type="domain" description="3-hydroxyacyl-CoA dehydrogenase NAD binding" evidence="7">
    <location>
        <begin position="6"/>
        <end position="183"/>
    </location>
</feature>
<organism evidence="8 9">
    <name type="scientific">Paenibacillus ferrarius</name>
    <dbReference type="NCBI Taxonomy" id="1469647"/>
    <lineage>
        <taxon>Bacteria</taxon>
        <taxon>Bacillati</taxon>
        <taxon>Bacillota</taxon>
        <taxon>Bacilli</taxon>
        <taxon>Bacillales</taxon>
        <taxon>Paenibacillaceae</taxon>
        <taxon>Paenibacillus</taxon>
    </lineage>
</organism>
<feature type="binding site" evidence="5">
    <location>
        <position position="143"/>
    </location>
    <ligand>
        <name>NAD(+)</name>
        <dbReference type="ChEBI" id="CHEBI:57540"/>
    </ligand>
</feature>